<evidence type="ECO:0000259" key="2">
    <source>
        <dbReference type="Pfam" id="PF17891"/>
    </source>
</evidence>
<gene>
    <name evidence="3" type="ORF">C7402_112236</name>
</gene>
<reference evidence="3 4" key="1">
    <citation type="submission" date="2018-05" db="EMBL/GenBank/DDBJ databases">
        <title>Genomic Encyclopedia of Type Strains, Phase IV (KMG-V): Genome sequencing to study the core and pangenomes of soil and plant-associated prokaryotes.</title>
        <authorList>
            <person name="Whitman W."/>
        </authorList>
    </citation>
    <scope>NUCLEOTIDE SEQUENCE [LARGE SCALE GENOMIC DNA]</scope>
    <source>
        <strain evidence="3 4">SCZa-39</strain>
    </source>
</reference>
<accession>A0ABX5KHW2</accession>
<evidence type="ECO:0000256" key="1">
    <source>
        <dbReference type="SAM" id="MobiDB-lite"/>
    </source>
</evidence>
<dbReference type="Pfam" id="PF17891">
    <property type="entry name" value="FluMu_N"/>
    <property type="match status" value="1"/>
</dbReference>
<protein>
    <recommendedName>
        <fullName evidence="2">Mu-like prophage FluMu N-terminal domain-containing protein</fullName>
    </recommendedName>
</protein>
<feature type="compositionally biased region" description="Polar residues" evidence="1">
    <location>
        <begin position="127"/>
        <end position="137"/>
    </location>
</feature>
<dbReference type="Gene3D" id="3.40.5.80">
    <property type="match status" value="1"/>
</dbReference>
<comment type="caution">
    <text evidence="3">The sequence shown here is derived from an EMBL/GenBank/DDBJ whole genome shotgun (WGS) entry which is preliminary data.</text>
</comment>
<evidence type="ECO:0000313" key="3">
    <source>
        <dbReference type="EMBL" id="PVX80049.1"/>
    </source>
</evidence>
<dbReference type="Proteomes" id="UP000245712">
    <property type="component" value="Unassembled WGS sequence"/>
</dbReference>
<dbReference type="SUPFAM" id="SSF160059">
    <property type="entry name" value="PriA/YqbF domain"/>
    <property type="match status" value="1"/>
</dbReference>
<organism evidence="3 4">
    <name type="scientific">Paraburkholderia unamae</name>
    <dbReference type="NCBI Taxonomy" id="219649"/>
    <lineage>
        <taxon>Bacteria</taxon>
        <taxon>Pseudomonadati</taxon>
        <taxon>Pseudomonadota</taxon>
        <taxon>Betaproteobacteria</taxon>
        <taxon>Burkholderiales</taxon>
        <taxon>Burkholderiaceae</taxon>
        <taxon>Paraburkholderia</taxon>
    </lineage>
</organism>
<feature type="region of interest" description="Disordered" evidence="1">
    <location>
        <begin position="122"/>
        <end position="144"/>
    </location>
</feature>
<evidence type="ECO:0000313" key="4">
    <source>
        <dbReference type="Proteomes" id="UP000245712"/>
    </source>
</evidence>
<keyword evidence="4" id="KW-1185">Reference proteome</keyword>
<dbReference type="EMBL" id="QEOB01000012">
    <property type="protein sequence ID" value="PVX80049.1"/>
    <property type="molecule type" value="Genomic_DNA"/>
</dbReference>
<dbReference type="InterPro" id="IPR041227">
    <property type="entry name" value="FluMu_N"/>
</dbReference>
<sequence length="144" mass="15652">MSEKIKVVVVAAKRNGYRRAGLLFGETAVNIPASALTQHQIKELAHDRMLQVRQVELDVPSADELLELRRKESIVDELIGALPVDFVWTESPVEYVASLQQQLRAQTERAAAAATEVETLRAAAAESAQSHGGTSASKPHAGRK</sequence>
<feature type="domain" description="Mu-like prophage FluMu N-terminal" evidence="2">
    <location>
        <begin position="7"/>
        <end position="56"/>
    </location>
</feature>
<name>A0ABX5KHW2_9BURK</name>
<proteinExistence type="predicted"/>